<dbReference type="RefSeq" id="WP_017759997.1">
    <property type="nucleotide sequence ID" value="NZ_QQAV01000008.1"/>
</dbReference>
<comment type="caution">
    <text evidence="1">The sequence shown here is derived from an EMBL/GenBank/DDBJ whole genome shotgun (WGS) entry which is preliminary data.</text>
</comment>
<gene>
    <name evidence="1" type="ORF">DFR41_108123</name>
</gene>
<keyword evidence="2" id="KW-1185">Reference proteome</keyword>
<accession>A0A370FA59</accession>
<evidence type="ECO:0000313" key="1">
    <source>
        <dbReference type="EMBL" id="RDI21999.1"/>
    </source>
</evidence>
<evidence type="ECO:0000313" key="2">
    <source>
        <dbReference type="Proteomes" id="UP000255265"/>
    </source>
</evidence>
<name>A0A370FA59_9BURK</name>
<organism evidence="1 2">
    <name type="scientific">Pseudacidovorax intermedius</name>
    <dbReference type="NCBI Taxonomy" id="433924"/>
    <lineage>
        <taxon>Bacteria</taxon>
        <taxon>Pseudomonadati</taxon>
        <taxon>Pseudomonadota</taxon>
        <taxon>Betaproteobacteria</taxon>
        <taxon>Burkholderiales</taxon>
        <taxon>Comamonadaceae</taxon>
        <taxon>Pseudacidovorax</taxon>
    </lineage>
</organism>
<reference evidence="1 2" key="1">
    <citation type="submission" date="2018-07" db="EMBL/GenBank/DDBJ databases">
        <title>Genomic Encyclopedia of Type Strains, Phase IV (KMG-IV): sequencing the most valuable type-strain genomes for metagenomic binning, comparative biology and taxonomic classification.</title>
        <authorList>
            <person name="Goeker M."/>
        </authorList>
    </citation>
    <scope>NUCLEOTIDE SEQUENCE [LARGE SCALE GENOMIC DNA]</scope>
    <source>
        <strain evidence="1 2">DSM 21352</strain>
    </source>
</reference>
<dbReference type="OrthoDB" id="8911070at2"/>
<dbReference type="AlphaFoldDB" id="A0A370FA59"/>
<dbReference type="Proteomes" id="UP000255265">
    <property type="component" value="Unassembled WGS sequence"/>
</dbReference>
<sequence>MDARSTAAATRPAVMMQVLVPDGTLAQHSTALEAAHDIFRVTRVAPQFAWQAMEKLADWEQSGATGDCPLSEAEDLAIDVLLCAQEAANQSLGVRPGEPAVELQFIEASAAPSR</sequence>
<dbReference type="EMBL" id="QQAV01000008">
    <property type="protein sequence ID" value="RDI21999.1"/>
    <property type="molecule type" value="Genomic_DNA"/>
</dbReference>
<proteinExistence type="predicted"/>
<protein>
    <submittedName>
        <fullName evidence="1">Uncharacterized protein</fullName>
    </submittedName>
</protein>